<comment type="caution">
    <text evidence="1">The sequence shown here is derived from an EMBL/GenBank/DDBJ whole genome shotgun (WGS) entry which is preliminary data.</text>
</comment>
<sequence length="123" mass="14000">MVIKRALRFVFKDKSSSHEELCRRIGLSSLLEQRLAKILSIVFKILASDTGPESLRDLIALRRSTYNLRGTTDNTGPSKVKSTTFGLRSWRYAASNTIPDEFRKIQTYTAFKNNIKESNLMGL</sequence>
<reference evidence="1 2" key="1">
    <citation type="journal article" date="2018" name="Sci. Rep.">
        <title>Comparative analysis of the Pocillopora damicornis genome highlights role of immune system in coral evolution.</title>
        <authorList>
            <person name="Cunning R."/>
            <person name="Bay R.A."/>
            <person name="Gillette P."/>
            <person name="Baker A.C."/>
            <person name="Traylor-Knowles N."/>
        </authorList>
    </citation>
    <scope>NUCLEOTIDE SEQUENCE [LARGE SCALE GENOMIC DNA]</scope>
    <source>
        <strain evidence="1">RSMAS</strain>
        <tissue evidence="1">Whole animal</tissue>
    </source>
</reference>
<evidence type="ECO:0000313" key="2">
    <source>
        <dbReference type="Proteomes" id="UP000275408"/>
    </source>
</evidence>
<evidence type="ECO:0000313" key="1">
    <source>
        <dbReference type="EMBL" id="RMX38750.1"/>
    </source>
</evidence>
<name>A0A3M6TBJ0_POCDA</name>
<dbReference type="Proteomes" id="UP000275408">
    <property type="component" value="Unassembled WGS sequence"/>
</dbReference>
<organism evidence="1 2">
    <name type="scientific">Pocillopora damicornis</name>
    <name type="common">Cauliflower coral</name>
    <name type="synonym">Millepora damicornis</name>
    <dbReference type="NCBI Taxonomy" id="46731"/>
    <lineage>
        <taxon>Eukaryota</taxon>
        <taxon>Metazoa</taxon>
        <taxon>Cnidaria</taxon>
        <taxon>Anthozoa</taxon>
        <taxon>Hexacorallia</taxon>
        <taxon>Scleractinia</taxon>
        <taxon>Astrocoeniina</taxon>
        <taxon>Pocilloporidae</taxon>
        <taxon>Pocillopora</taxon>
    </lineage>
</organism>
<protein>
    <submittedName>
        <fullName evidence="1">Uncharacterized protein</fullName>
    </submittedName>
</protein>
<gene>
    <name evidence="1" type="ORF">pdam_00018530</name>
</gene>
<keyword evidence="2" id="KW-1185">Reference proteome</keyword>
<dbReference type="EMBL" id="RCHS01003950">
    <property type="protein sequence ID" value="RMX38750.1"/>
    <property type="molecule type" value="Genomic_DNA"/>
</dbReference>
<proteinExistence type="predicted"/>
<dbReference type="AlphaFoldDB" id="A0A3M6TBJ0"/>
<accession>A0A3M6TBJ0</accession>